<name>A0A1W1WUA7_9BACT</name>
<keyword evidence="1 7" id="KW-1003">Cell membrane</keyword>
<keyword evidence="4 7" id="KW-0472">Membrane</keyword>
<evidence type="ECO:0000256" key="6">
    <source>
        <dbReference type="ARBA" id="ARBA00023316"/>
    </source>
</evidence>
<dbReference type="EC" id="4.2.2.29" evidence="7"/>
<dbReference type="GO" id="GO:0005886">
    <property type="term" value="C:plasma membrane"/>
    <property type="evidence" value="ECO:0007669"/>
    <property type="project" value="UniProtKB-UniRule"/>
</dbReference>
<organism evidence="8 9">
    <name type="scientific">Nitratiruptor tergarcus DSM 16512</name>
    <dbReference type="NCBI Taxonomy" id="1069081"/>
    <lineage>
        <taxon>Bacteria</taxon>
        <taxon>Pseudomonadati</taxon>
        <taxon>Campylobacterota</taxon>
        <taxon>Epsilonproteobacteria</taxon>
        <taxon>Nautiliales</taxon>
        <taxon>Nitratiruptoraceae</taxon>
        <taxon>Nitratiruptor</taxon>
    </lineage>
</organism>
<dbReference type="PANTHER" id="PTHR30518:SF2">
    <property type="entry name" value="ENDOLYTIC MUREIN TRANSGLYCOSYLASE"/>
    <property type="match status" value="1"/>
</dbReference>
<evidence type="ECO:0000256" key="2">
    <source>
        <dbReference type="ARBA" id="ARBA00022692"/>
    </source>
</evidence>
<dbReference type="GO" id="GO:0009252">
    <property type="term" value="P:peptidoglycan biosynthetic process"/>
    <property type="evidence" value="ECO:0007669"/>
    <property type="project" value="UniProtKB-UniRule"/>
</dbReference>
<dbReference type="Pfam" id="PF02618">
    <property type="entry name" value="YceG"/>
    <property type="match status" value="1"/>
</dbReference>
<feature type="site" description="Important for catalytic activity" evidence="7">
    <location>
        <position position="184"/>
    </location>
</feature>
<dbReference type="InterPro" id="IPR003770">
    <property type="entry name" value="MLTG-like"/>
</dbReference>
<evidence type="ECO:0000256" key="3">
    <source>
        <dbReference type="ARBA" id="ARBA00022989"/>
    </source>
</evidence>
<keyword evidence="2 7" id="KW-0812">Transmembrane</keyword>
<evidence type="ECO:0000256" key="1">
    <source>
        <dbReference type="ARBA" id="ARBA00022475"/>
    </source>
</evidence>
<evidence type="ECO:0000256" key="4">
    <source>
        <dbReference type="ARBA" id="ARBA00023136"/>
    </source>
</evidence>
<dbReference type="Gene3D" id="3.30.160.60">
    <property type="entry name" value="Classic Zinc Finger"/>
    <property type="match status" value="1"/>
</dbReference>
<sequence>MVSLLFYFAEPIHLQSSQIYIPRGTISKIISYLDKRGIDSFFIDRFTLRFIGYPQSGWIDLHHRKLRRLDFLYLLTKSKAALIKITLIPGETTYTIIDELAKRYHVSQKVLQNEYNSVAPYPEGVLFPETYAIPKNMEPKRVIQLLVHLSLARHKKLSSKFYGTYNQKLWFEKIVTIASIIQKEAANREEMPLIASVIYNRLKKGMPLQMDGTLNYGQYSHIKVSPKRIQEDSSRFNTYKFFGLPPYPVCIVSKEAIAAAVFPAKTSYLYFVRISKGRHKFSKTYKNHLQNIKRVQK</sequence>
<gene>
    <name evidence="7" type="primary">mltG</name>
    <name evidence="8" type="ORF">SAMN05660197_1429</name>
</gene>
<comment type="function">
    <text evidence="7">Functions as a peptidoglycan terminase that cleaves nascent peptidoglycan strands endolytically to terminate their elongation.</text>
</comment>
<evidence type="ECO:0000256" key="5">
    <source>
        <dbReference type="ARBA" id="ARBA00023239"/>
    </source>
</evidence>
<comment type="similarity">
    <text evidence="7">Belongs to the transglycosylase MltG family.</text>
</comment>
<keyword evidence="5 7" id="KW-0456">Lyase</keyword>
<protein>
    <recommendedName>
        <fullName evidence="7">Endolytic murein transglycosylase</fullName>
        <ecNumber evidence="7">4.2.2.29</ecNumber>
    </recommendedName>
    <alternativeName>
        <fullName evidence="7">Peptidoglycan lytic transglycosylase</fullName>
    </alternativeName>
    <alternativeName>
        <fullName evidence="7">Peptidoglycan polymerization terminase</fullName>
    </alternativeName>
</protein>
<dbReference type="AlphaFoldDB" id="A0A1W1WUA7"/>
<evidence type="ECO:0000313" key="9">
    <source>
        <dbReference type="Proteomes" id="UP000192602"/>
    </source>
</evidence>
<comment type="catalytic activity">
    <reaction evidence="7">
        <text>a peptidoglycan chain = a peptidoglycan chain with N-acetyl-1,6-anhydromuramyl-[peptide] at the reducing end + a peptidoglycan chain with N-acetylglucosamine at the non-reducing end.</text>
        <dbReference type="EC" id="4.2.2.29"/>
    </reaction>
</comment>
<keyword evidence="6 7" id="KW-0961">Cell wall biogenesis/degradation</keyword>
<proteinExistence type="inferred from homology"/>
<keyword evidence="9" id="KW-1185">Reference proteome</keyword>
<evidence type="ECO:0000313" key="8">
    <source>
        <dbReference type="EMBL" id="SMC09610.1"/>
    </source>
</evidence>
<dbReference type="NCBIfam" id="TIGR00247">
    <property type="entry name" value="endolytic transglycosylase MltG"/>
    <property type="match status" value="1"/>
</dbReference>
<evidence type="ECO:0000256" key="7">
    <source>
        <dbReference type="HAMAP-Rule" id="MF_02065"/>
    </source>
</evidence>
<dbReference type="PANTHER" id="PTHR30518">
    <property type="entry name" value="ENDOLYTIC MUREIN TRANSGLYCOSYLASE"/>
    <property type="match status" value="1"/>
</dbReference>
<dbReference type="GO" id="GO:0071555">
    <property type="term" value="P:cell wall organization"/>
    <property type="evidence" value="ECO:0007669"/>
    <property type="project" value="UniProtKB-KW"/>
</dbReference>
<reference evidence="9" key="1">
    <citation type="submission" date="2017-04" db="EMBL/GenBank/DDBJ databases">
        <authorList>
            <person name="Varghese N."/>
            <person name="Submissions S."/>
        </authorList>
    </citation>
    <scope>NUCLEOTIDE SEQUENCE [LARGE SCALE GENOMIC DNA]</scope>
    <source>
        <strain evidence="9">DSM 16512</strain>
    </source>
</reference>
<dbReference type="HAMAP" id="MF_02065">
    <property type="entry name" value="MltG"/>
    <property type="match status" value="1"/>
</dbReference>
<dbReference type="EMBL" id="FWWZ01000001">
    <property type="protein sequence ID" value="SMC09610.1"/>
    <property type="molecule type" value="Genomic_DNA"/>
</dbReference>
<dbReference type="STRING" id="1069081.SAMN05660197_1429"/>
<dbReference type="GO" id="GO:0008932">
    <property type="term" value="F:lytic endotransglycosylase activity"/>
    <property type="evidence" value="ECO:0007669"/>
    <property type="project" value="UniProtKB-UniRule"/>
</dbReference>
<keyword evidence="3 7" id="KW-1133">Transmembrane helix</keyword>
<accession>A0A1W1WUA7</accession>
<dbReference type="Proteomes" id="UP000192602">
    <property type="component" value="Unassembled WGS sequence"/>
</dbReference>